<dbReference type="InterPro" id="IPR038120">
    <property type="entry name" value="Rpb1_funnel_sf"/>
</dbReference>
<dbReference type="GO" id="GO:0006351">
    <property type="term" value="P:DNA-templated transcription"/>
    <property type="evidence" value="ECO:0007669"/>
    <property type="project" value="InterPro"/>
</dbReference>
<evidence type="ECO:0000256" key="3">
    <source>
        <dbReference type="ARBA" id="ARBA00022679"/>
    </source>
</evidence>
<dbReference type="InterPro" id="IPR007083">
    <property type="entry name" value="RNA_pol_Rpb1_4"/>
</dbReference>
<dbReference type="InterPro" id="IPR045867">
    <property type="entry name" value="DNA-dir_RpoC_beta_prime"/>
</dbReference>
<evidence type="ECO:0000256" key="6">
    <source>
        <dbReference type="ARBA" id="ARBA00023163"/>
    </source>
</evidence>
<dbReference type="PANTHER" id="PTHR19376:SF36">
    <property type="entry name" value="DNA-DIRECTED RNA POLYMERASE IV SUBUNIT 1"/>
    <property type="match status" value="1"/>
</dbReference>
<keyword evidence="4" id="KW-0548">Nucleotidyltransferase</keyword>
<reference evidence="9" key="1">
    <citation type="journal article" date="2012" name="Nat. Biotechnol.">
        <title>Reference genome sequence of the model plant Setaria.</title>
        <authorList>
            <person name="Bennetzen J.L."/>
            <person name="Schmutz J."/>
            <person name="Wang H."/>
            <person name="Percifield R."/>
            <person name="Hawkins J."/>
            <person name="Pontaroli A.C."/>
            <person name="Estep M."/>
            <person name="Feng L."/>
            <person name="Vaughn J.N."/>
            <person name="Grimwood J."/>
            <person name="Jenkins J."/>
            <person name="Barry K."/>
            <person name="Lindquist E."/>
            <person name="Hellsten U."/>
            <person name="Deshpande S."/>
            <person name="Wang X."/>
            <person name="Wu X."/>
            <person name="Mitros T."/>
            <person name="Triplett J."/>
            <person name="Yang X."/>
            <person name="Ye C.Y."/>
            <person name="Mauro-Herrera M."/>
            <person name="Wang L."/>
            <person name="Li P."/>
            <person name="Sharma M."/>
            <person name="Sharma R."/>
            <person name="Ronald P.C."/>
            <person name="Panaud O."/>
            <person name="Kellogg E.A."/>
            <person name="Brutnell T.P."/>
            <person name="Doust A.N."/>
            <person name="Tuskan G.A."/>
            <person name="Rokhsar D."/>
            <person name="Devos K.M."/>
        </authorList>
    </citation>
    <scope>NUCLEOTIDE SEQUENCE [LARGE SCALE GENOMIC DNA]</scope>
    <source>
        <strain evidence="9">Yugu1</strain>
    </source>
</reference>
<evidence type="ECO:0000256" key="4">
    <source>
        <dbReference type="ARBA" id="ARBA00022695"/>
    </source>
</evidence>
<evidence type="ECO:0000256" key="5">
    <source>
        <dbReference type="ARBA" id="ARBA00022833"/>
    </source>
</evidence>
<evidence type="ECO:0000256" key="1">
    <source>
        <dbReference type="ARBA" id="ARBA00012418"/>
    </source>
</evidence>
<protein>
    <recommendedName>
        <fullName evidence="1">DNA-directed RNA polymerase</fullName>
        <ecNumber evidence="1">2.7.7.6</ecNumber>
    </recommendedName>
</protein>
<dbReference type="PANTHER" id="PTHR19376">
    <property type="entry name" value="DNA-DIRECTED RNA POLYMERASE"/>
    <property type="match status" value="1"/>
</dbReference>
<proteinExistence type="predicted"/>
<dbReference type="Gene3D" id="1.10.132.30">
    <property type="match status" value="1"/>
</dbReference>
<keyword evidence="3" id="KW-0808">Transferase</keyword>
<dbReference type="OrthoDB" id="409625at2759"/>
<keyword evidence="6" id="KW-0804">Transcription</keyword>
<accession>A0A368RZL8</accession>
<dbReference type="GO" id="GO:0000428">
    <property type="term" value="C:DNA-directed RNA polymerase complex"/>
    <property type="evidence" value="ECO:0007669"/>
    <property type="project" value="UniProtKB-KW"/>
</dbReference>
<feature type="compositionally biased region" description="Low complexity" evidence="7">
    <location>
        <begin position="1"/>
        <end position="15"/>
    </location>
</feature>
<dbReference type="EC" id="2.7.7.6" evidence="1"/>
<feature type="compositionally biased region" description="Low complexity" evidence="7">
    <location>
        <begin position="26"/>
        <end position="39"/>
    </location>
</feature>
<evidence type="ECO:0000256" key="2">
    <source>
        <dbReference type="ARBA" id="ARBA00022478"/>
    </source>
</evidence>
<evidence type="ECO:0000256" key="7">
    <source>
        <dbReference type="SAM" id="MobiDB-lite"/>
    </source>
</evidence>
<dbReference type="EMBL" id="CM003534">
    <property type="protein sequence ID" value="RCV35020.1"/>
    <property type="molecule type" value="Genomic_DNA"/>
</dbReference>
<feature type="domain" description="RNA polymerase Rpb1" evidence="8">
    <location>
        <begin position="142"/>
        <end position="199"/>
    </location>
</feature>
<gene>
    <name evidence="9" type="ORF">SETIT_7G205500v2</name>
</gene>
<reference evidence="9" key="2">
    <citation type="submission" date="2015-07" db="EMBL/GenBank/DDBJ databases">
        <authorList>
            <person name="Noorani M."/>
        </authorList>
    </citation>
    <scope>NUCLEOTIDE SEQUENCE</scope>
    <source>
        <strain evidence="9">Yugu1</strain>
    </source>
</reference>
<dbReference type="STRING" id="4555.A0A368RZL8"/>
<dbReference type="GO" id="GO:0003899">
    <property type="term" value="F:DNA-directed RNA polymerase activity"/>
    <property type="evidence" value="ECO:0007669"/>
    <property type="project" value="UniProtKB-EC"/>
</dbReference>
<evidence type="ECO:0000259" key="8">
    <source>
        <dbReference type="Pfam" id="PF05000"/>
    </source>
</evidence>
<dbReference type="SUPFAM" id="SSF64484">
    <property type="entry name" value="beta and beta-prime subunits of DNA dependent RNA-polymerase"/>
    <property type="match status" value="1"/>
</dbReference>
<organism evidence="9">
    <name type="scientific">Setaria italica</name>
    <name type="common">Foxtail millet</name>
    <name type="synonym">Panicum italicum</name>
    <dbReference type="NCBI Taxonomy" id="4555"/>
    <lineage>
        <taxon>Eukaryota</taxon>
        <taxon>Viridiplantae</taxon>
        <taxon>Streptophyta</taxon>
        <taxon>Embryophyta</taxon>
        <taxon>Tracheophyta</taxon>
        <taxon>Spermatophyta</taxon>
        <taxon>Magnoliopsida</taxon>
        <taxon>Liliopsida</taxon>
        <taxon>Poales</taxon>
        <taxon>Poaceae</taxon>
        <taxon>PACMAD clade</taxon>
        <taxon>Panicoideae</taxon>
        <taxon>Panicodae</taxon>
        <taxon>Paniceae</taxon>
        <taxon>Cenchrinae</taxon>
        <taxon>Setaria</taxon>
    </lineage>
</organism>
<dbReference type="AlphaFoldDB" id="A0A368RZL8"/>
<feature type="region of interest" description="Disordered" evidence="7">
    <location>
        <begin position="1"/>
        <end position="41"/>
    </location>
</feature>
<name>A0A368RZL8_SETIT</name>
<dbReference type="Gene3D" id="6.20.50.80">
    <property type="match status" value="1"/>
</dbReference>
<keyword evidence="2" id="KW-0240">DNA-directed RNA polymerase</keyword>
<dbReference type="GO" id="GO:0003677">
    <property type="term" value="F:DNA binding"/>
    <property type="evidence" value="ECO:0007669"/>
    <property type="project" value="InterPro"/>
</dbReference>
<keyword evidence="5" id="KW-0862">Zinc</keyword>
<sequence length="467" mass="51869">MALPAPSTPAASAPSGCRTAGTQQCTAPAAPSAKSTSVSGSRWPVGRWVKCRAAARLGLFSIMFKQYGRKALDFLSSAQEVLCEFLTMRGLSSKLALDEAEEAFRIKQILLDPINIPVLKCHDETEVVTYRESDYIQSNLSVVRSSIMSFKDVFNDLLKMVQHHVSNDNSMMVMINAGSKGSMLKYVQQTACVGLQLPASKFPFRIPSQLSCVSWNRQKSLNCEAESTNENVEGQNLYAVTRNSFIEGLNPLECLLHAISGRANFFGEHADVPGTLTRKLMYHLRDLHVAYDGTVRSSYGQHIMQFSYDTADDMCCNHDLVGELGAPVGSWAACSISEAAYGALDHPVNEVFKCHKATNSGDHAGLLFLSKHLKKYRYSLEYASLEVKNHLERVNFSDLVETIMIIYDGCDKTRKGGPWTTHFHISKEMMKKKRLGLGFVVEELAKEYDATRNQLNNAIPSVRISKR</sequence>
<dbReference type="Pfam" id="PF05000">
    <property type="entry name" value="RNA_pol_Rpb1_4"/>
    <property type="match status" value="1"/>
</dbReference>
<evidence type="ECO:0000313" key="9">
    <source>
        <dbReference type="EMBL" id="RCV35020.1"/>
    </source>
</evidence>